<evidence type="ECO:0000256" key="1">
    <source>
        <dbReference type="SAM" id="MobiDB-lite"/>
    </source>
</evidence>
<feature type="transmembrane region" description="Helical" evidence="2">
    <location>
        <begin position="20"/>
        <end position="38"/>
    </location>
</feature>
<name>A0AAV2ID27_LYMST</name>
<evidence type="ECO:0000313" key="4">
    <source>
        <dbReference type="Proteomes" id="UP001497497"/>
    </source>
</evidence>
<dbReference type="EMBL" id="CAXITT010000586">
    <property type="protein sequence ID" value="CAL1543982.1"/>
    <property type="molecule type" value="Genomic_DNA"/>
</dbReference>
<keyword evidence="2" id="KW-1133">Transmembrane helix</keyword>
<organism evidence="3 4">
    <name type="scientific">Lymnaea stagnalis</name>
    <name type="common">Great pond snail</name>
    <name type="synonym">Helix stagnalis</name>
    <dbReference type="NCBI Taxonomy" id="6523"/>
    <lineage>
        <taxon>Eukaryota</taxon>
        <taxon>Metazoa</taxon>
        <taxon>Spiralia</taxon>
        <taxon>Lophotrochozoa</taxon>
        <taxon>Mollusca</taxon>
        <taxon>Gastropoda</taxon>
        <taxon>Heterobranchia</taxon>
        <taxon>Euthyneura</taxon>
        <taxon>Panpulmonata</taxon>
        <taxon>Hygrophila</taxon>
        <taxon>Lymnaeoidea</taxon>
        <taxon>Lymnaeidae</taxon>
        <taxon>Lymnaea</taxon>
    </lineage>
</organism>
<dbReference type="Proteomes" id="UP001497497">
    <property type="component" value="Unassembled WGS sequence"/>
</dbReference>
<proteinExistence type="predicted"/>
<feature type="region of interest" description="Disordered" evidence="1">
    <location>
        <begin position="225"/>
        <end position="309"/>
    </location>
</feature>
<keyword evidence="2" id="KW-0812">Transmembrane</keyword>
<feature type="transmembrane region" description="Helical" evidence="2">
    <location>
        <begin position="50"/>
        <end position="72"/>
    </location>
</feature>
<feature type="transmembrane region" description="Helical" evidence="2">
    <location>
        <begin position="173"/>
        <end position="194"/>
    </location>
</feature>
<evidence type="ECO:0008006" key="5">
    <source>
        <dbReference type="Google" id="ProtNLM"/>
    </source>
</evidence>
<keyword evidence="4" id="KW-1185">Reference proteome</keyword>
<accession>A0AAV2ID27</accession>
<feature type="transmembrane region" description="Helical" evidence="2">
    <location>
        <begin position="133"/>
        <end position="153"/>
    </location>
</feature>
<feature type="compositionally biased region" description="Polar residues" evidence="1">
    <location>
        <begin position="256"/>
        <end position="286"/>
    </location>
</feature>
<keyword evidence="2" id="KW-0472">Membrane</keyword>
<feature type="transmembrane region" description="Helical" evidence="2">
    <location>
        <begin position="92"/>
        <end position="113"/>
    </location>
</feature>
<evidence type="ECO:0000313" key="3">
    <source>
        <dbReference type="EMBL" id="CAL1543982.1"/>
    </source>
</evidence>
<reference evidence="3 4" key="1">
    <citation type="submission" date="2024-04" db="EMBL/GenBank/DDBJ databases">
        <authorList>
            <consortium name="Genoscope - CEA"/>
            <person name="William W."/>
        </authorList>
    </citation>
    <scope>NUCLEOTIDE SEQUENCE [LARGE SCALE GENOMIC DNA]</scope>
</reference>
<sequence>MYSDSFDGFDPDAHITAYKALYIIFIILILLANGLLISKNVSKCDFMYKLKTLTILSLAMGDVLLALFPMVYQTKVLFGDYASTGLSCTTAITSSVYTPFLITFVYGTGLMVLGFEISQSQKSSPTNTNTQIIYSLGYSSFPWMLGLVVVLPLGMANFNVDTCQSAQSLSQNIASVVIGIILPAFGAVITSIIVKNRKSHTVNSPAQAVVVYNSRTTATAIQTTNPAEVIPVSPNHSQSSMFASPTTYPTHGQPPQFYNQPPSQGQPPQFYNQPPLTQGQPPQFHNQPYAEGQYPNNPQQPPPYHNQPLTQPYYIPVQTQYANPTYYPGNVSGAPSQTGIGITAVTALSGPTPKVNRLFAISVVYFVLVMPTAIFNLSYTLNLDRVVLARFPFAVIDGLVLWLNIARSFITPLMMYRYSDD</sequence>
<feature type="compositionally biased region" description="Polar residues" evidence="1">
    <location>
        <begin position="234"/>
        <end position="250"/>
    </location>
</feature>
<feature type="transmembrane region" description="Helical" evidence="2">
    <location>
        <begin position="358"/>
        <end position="379"/>
    </location>
</feature>
<gene>
    <name evidence="3" type="ORF">GSLYS_00017495001</name>
</gene>
<comment type="caution">
    <text evidence="3">The sequence shown here is derived from an EMBL/GenBank/DDBJ whole genome shotgun (WGS) entry which is preliminary data.</text>
</comment>
<feature type="transmembrane region" description="Helical" evidence="2">
    <location>
        <begin position="391"/>
        <end position="410"/>
    </location>
</feature>
<dbReference type="AlphaFoldDB" id="A0AAV2ID27"/>
<protein>
    <recommendedName>
        <fullName evidence="5">G-protein coupled receptors family 1 profile domain-containing protein</fullName>
    </recommendedName>
</protein>
<evidence type="ECO:0000256" key="2">
    <source>
        <dbReference type="SAM" id="Phobius"/>
    </source>
</evidence>